<evidence type="ECO:0000256" key="8">
    <source>
        <dbReference type="ARBA" id="ARBA00022777"/>
    </source>
</evidence>
<dbReference type="CDD" id="cd00082">
    <property type="entry name" value="HisKA"/>
    <property type="match status" value="1"/>
</dbReference>
<dbReference type="Gene3D" id="1.10.287.130">
    <property type="match status" value="1"/>
</dbReference>
<gene>
    <name evidence="18" type="ORF">CF651_31045</name>
</gene>
<evidence type="ECO:0000259" key="15">
    <source>
        <dbReference type="PROSITE" id="PS50112"/>
    </source>
</evidence>
<dbReference type="Pfam" id="PF00512">
    <property type="entry name" value="HisKA"/>
    <property type="match status" value="1"/>
</dbReference>
<dbReference type="PROSITE" id="PS50113">
    <property type="entry name" value="PAC"/>
    <property type="match status" value="1"/>
</dbReference>
<dbReference type="SMART" id="SM00387">
    <property type="entry name" value="HATPase_c"/>
    <property type="match status" value="1"/>
</dbReference>
<keyword evidence="8 18" id="KW-0418">Kinase</keyword>
<evidence type="ECO:0000256" key="9">
    <source>
        <dbReference type="ARBA" id="ARBA00022840"/>
    </source>
</evidence>
<dbReference type="Pfam" id="PF02518">
    <property type="entry name" value="HATPase_c"/>
    <property type="match status" value="1"/>
</dbReference>
<evidence type="ECO:0000313" key="19">
    <source>
        <dbReference type="Proteomes" id="UP000215509"/>
    </source>
</evidence>
<dbReference type="CDD" id="cd06225">
    <property type="entry name" value="HAMP"/>
    <property type="match status" value="1"/>
</dbReference>
<dbReference type="Gene3D" id="3.30.565.10">
    <property type="entry name" value="Histidine kinase-like ATPase, C-terminal domain"/>
    <property type="match status" value="1"/>
</dbReference>
<dbReference type="Pfam" id="PF00672">
    <property type="entry name" value="HAMP"/>
    <property type="match status" value="1"/>
</dbReference>
<keyword evidence="6" id="KW-0808">Transferase</keyword>
<comment type="subcellular location">
    <subcellularLocation>
        <location evidence="2">Cell membrane</location>
        <topology evidence="2">Multi-pass membrane protein</topology>
    </subcellularLocation>
</comment>
<protein>
    <recommendedName>
        <fullName evidence="3">histidine kinase</fullName>
        <ecNumber evidence="3">2.7.13.3</ecNumber>
    </recommendedName>
</protein>
<dbReference type="OrthoDB" id="9815750at2"/>
<keyword evidence="7" id="KW-0547">Nucleotide-binding</keyword>
<dbReference type="InterPro" id="IPR036097">
    <property type="entry name" value="HisK_dim/P_sf"/>
</dbReference>
<keyword evidence="5" id="KW-0597">Phosphoprotein</keyword>
<dbReference type="SMART" id="SM00388">
    <property type="entry name" value="HisKA"/>
    <property type="match status" value="1"/>
</dbReference>
<dbReference type="FunFam" id="1.10.287.130:FF:000040">
    <property type="entry name" value="PAS domain-containing sensor histidine kinase"/>
    <property type="match status" value="1"/>
</dbReference>
<dbReference type="InterPro" id="IPR003594">
    <property type="entry name" value="HATPase_dom"/>
</dbReference>
<keyword evidence="11" id="KW-0902">Two-component regulatory system</keyword>
<dbReference type="SUPFAM" id="SSF47384">
    <property type="entry name" value="Homodimeric domain of signal transducing histidine kinase"/>
    <property type="match status" value="1"/>
</dbReference>
<dbReference type="SUPFAM" id="SSF55874">
    <property type="entry name" value="ATPase domain of HSP90 chaperone/DNA topoisomerase II/histidine kinase"/>
    <property type="match status" value="1"/>
</dbReference>
<evidence type="ECO:0000256" key="4">
    <source>
        <dbReference type="ARBA" id="ARBA00022475"/>
    </source>
</evidence>
<keyword evidence="19" id="KW-1185">Reference proteome</keyword>
<evidence type="ECO:0000259" key="14">
    <source>
        <dbReference type="PROSITE" id="PS50109"/>
    </source>
</evidence>
<evidence type="ECO:0000256" key="12">
    <source>
        <dbReference type="ARBA" id="ARBA00023136"/>
    </source>
</evidence>
<dbReference type="AlphaFoldDB" id="A0A229UGD9"/>
<feature type="domain" description="HAMP" evidence="17">
    <location>
        <begin position="307"/>
        <end position="359"/>
    </location>
</feature>
<evidence type="ECO:0000256" key="1">
    <source>
        <dbReference type="ARBA" id="ARBA00000085"/>
    </source>
</evidence>
<dbReference type="InterPro" id="IPR036890">
    <property type="entry name" value="HATPase_C_sf"/>
</dbReference>
<evidence type="ECO:0000256" key="6">
    <source>
        <dbReference type="ARBA" id="ARBA00022679"/>
    </source>
</evidence>
<dbReference type="SMART" id="SM00304">
    <property type="entry name" value="HAMP"/>
    <property type="match status" value="1"/>
</dbReference>
<evidence type="ECO:0000256" key="7">
    <source>
        <dbReference type="ARBA" id="ARBA00022741"/>
    </source>
</evidence>
<comment type="caution">
    <text evidence="18">The sequence shown here is derived from an EMBL/GenBank/DDBJ whole genome shotgun (WGS) entry which is preliminary data.</text>
</comment>
<reference evidence="18 19" key="1">
    <citation type="submission" date="2017-07" db="EMBL/GenBank/DDBJ databases">
        <title>Genome sequencing and assembly of Paenibacillus rigui.</title>
        <authorList>
            <person name="Mayilraj S."/>
        </authorList>
    </citation>
    <scope>NUCLEOTIDE SEQUENCE [LARGE SCALE GENOMIC DNA]</scope>
    <source>
        <strain evidence="18 19">JCM 16352</strain>
    </source>
</reference>
<dbReference type="InterPro" id="IPR005467">
    <property type="entry name" value="His_kinase_dom"/>
</dbReference>
<dbReference type="Pfam" id="PF13426">
    <property type="entry name" value="PAS_9"/>
    <property type="match status" value="1"/>
</dbReference>
<dbReference type="PROSITE" id="PS50112">
    <property type="entry name" value="PAS"/>
    <property type="match status" value="1"/>
</dbReference>
<dbReference type="Gene3D" id="6.10.340.10">
    <property type="match status" value="1"/>
</dbReference>
<dbReference type="EMBL" id="NMQW01000076">
    <property type="protein sequence ID" value="OXM82420.1"/>
    <property type="molecule type" value="Genomic_DNA"/>
</dbReference>
<dbReference type="CDD" id="cd00130">
    <property type="entry name" value="PAS"/>
    <property type="match status" value="1"/>
</dbReference>
<organism evidence="18 19">
    <name type="scientific">Paenibacillus rigui</name>
    <dbReference type="NCBI Taxonomy" id="554312"/>
    <lineage>
        <taxon>Bacteria</taxon>
        <taxon>Bacillati</taxon>
        <taxon>Bacillota</taxon>
        <taxon>Bacilli</taxon>
        <taxon>Bacillales</taxon>
        <taxon>Paenibacillaceae</taxon>
        <taxon>Paenibacillus</taxon>
    </lineage>
</organism>
<evidence type="ECO:0000256" key="2">
    <source>
        <dbReference type="ARBA" id="ARBA00004651"/>
    </source>
</evidence>
<feature type="domain" description="PAS" evidence="15">
    <location>
        <begin position="371"/>
        <end position="440"/>
    </location>
</feature>
<keyword evidence="13" id="KW-0812">Transmembrane</keyword>
<dbReference type="EC" id="2.7.13.3" evidence="3"/>
<dbReference type="PROSITE" id="PS50109">
    <property type="entry name" value="HIS_KIN"/>
    <property type="match status" value="1"/>
</dbReference>
<feature type="transmembrane region" description="Helical" evidence="13">
    <location>
        <begin position="288"/>
        <end position="310"/>
    </location>
</feature>
<dbReference type="InterPro" id="IPR000014">
    <property type="entry name" value="PAS"/>
</dbReference>
<name>A0A229UGD9_9BACL</name>
<evidence type="ECO:0000259" key="16">
    <source>
        <dbReference type="PROSITE" id="PS50113"/>
    </source>
</evidence>
<keyword evidence="9" id="KW-0067">ATP-binding</keyword>
<evidence type="ECO:0000256" key="3">
    <source>
        <dbReference type="ARBA" id="ARBA00012438"/>
    </source>
</evidence>
<dbReference type="PRINTS" id="PR00344">
    <property type="entry name" value="BCTRLSENSOR"/>
</dbReference>
<dbReference type="InterPro" id="IPR035965">
    <property type="entry name" value="PAS-like_dom_sf"/>
</dbReference>
<feature type="domain" description="PAC" evidence="16">
    <location>
        <begin position="443"/>
        <end position="495"/>
    </location>
</feature>
<keyword evidence="4" id="KW-1003">Cell membrane</keyword>
<dbReference type="GO" id="GO:0005886">
    <property type="term" value="C:plasma membrane"/>
    <property type="evidence" value="ECO:0007669"/>
    <property type="project" value="UniProtKB-SubCell"/>
</dbReference>
<dbReference type="PANTHER" id="PTHR43065">
    <property type="entry name" value="SENSOR HISTIDINE KINASE"/>
    <property type="match status" value="1"/>
</dbReference>
<evidence type="ECO:0000313" key="18">
    <source>
        <dbReference type="EMBL" id="OXM82420.1"/>
    </source>
</evidence>
<dbReference type="SMART" id="SM00091">
    <property type="entry name" value="PAS"/>
    <property type="match status" value="1"/>
</dbReference>
<keyword evidence="13" id="KW-1133">Transmembrane helix</keyword>
<dbReference type="PANTHER" id="PTHR43065:SF34">
    <property type="entry name" value="SPORULATION KINASE A"/>
    <property type="match status" value="1"/>
</dbReference>
<evidence type="ECO:0000256" key="13">
    <source>
        <dbReference type="SAM" id="Phobius"/>
    </source>
</evidence>
<evidence type="ECO:0000256" key="11">
    <source>
        <dbReference type="ARBA" id="ARBA00023012"/>
    </source>
</evidence>
<keyword evidence="10" id="KW-0749">Sporulation</keyword>
<dbReference type="Gene3D" id="3.30.450.20">
    <property type="entry name" value="PAS domain"/>
    <property type="match status" value="1"/>
</dbReference>
<dbReference type="SUPFAM" id="SSF55785">
    <property type="entry name" value="PYP-like sensor domain (PAS domain)"/>
    <property type="match status" value="1"/>
</dbReference>
<keyword evidence="12 13" id="KW-0472">Membrane</keyword>
<evidence type="ECO:0000256" key="5">
    <source>
        <dbReference type="ARBA" id="ARBA00022553"/>
    </source>
</evidence>
<feature type="domain" description="Histidine kinase" evidence="14">
    <location>
        <begin position="508"/>
        <end position="713"/>
    </location>
</feature>
<evidence type="ECO:0000256" key="10">
    <source>
        <dbReference type="ARBA" id="ARBA00022969"/>
    </source>
</evidence>
<comment type="catalytic activity">
    <reaction evidence="1">
        <text>ATP + protein L-histidine = ADP + protein N-phospho-L-histidine.</text>
        <dbReference type="EC" id="2.7.13.3"/>
    </reaction>
</comment>
<dbReference type="InterPro" id="IPR004358">
    <property type="entry name" value="Sig_transdc_His_kin-like_C"/>
</dbReference>
<dbReference type="NCBIfam" id="TIGR00229">
    <property type="entry name" value="sensory_box"/>
    <property type="match status" value="1"/>
</dbReference>
<sequence length="722" mass="80468">MTEIAKTIGDHVELTQQMKQMLEDSLGEKLRAAALAAKLKLNPDIDQVTNEQLAALSRELDIDHITLWKRIGNDIVALKSSNAKEINMSSKTWDYWYTAFNQLFDSGAVTVPQGQKLPHYWSGPINYASSDPSVINKWGYYYDGTTNYLINPYVNAKSLLQFESGSGTEALVQRMLADNKNLLEITGFDPQFFGKAPIIKIKNGIPVNNLDVRAVIFGPYSYQDDSDDAQIQQAANTGRMITETATIKNTTVMKSFIPIQGAQPYVIGITFDHTSIQSTLNRQLLKHIGISLGLLLVTMVASYFIAGFMLRSLHLVMDQVNALAQGHFRTRLSIRTKDELGLLAAQVNAMADNLDAYWMQLHNAAEELQHTQQYLESFINHTSDAIHVVLLNGEMMRTNNAFEAMYGWNKEEVEGKRLELIFPGHEQEFEHIRSTILQGYPIADYETVRMTRDGRSLDISMTSSPIRDSQGEIIAIASISRNITVRKKTEEVLRKSEKLSVVGQLAAGVAHEIRNPLTTIKGFLQLQKSKGPLSSMYLDVMLSELDRINFIVSEFLVLAKPQASCYELVDLQTILRDIVLLLDSQAHMNNVELQLDLATECSPIHCEPNQLKQVFVNVLKNGLEAMPDGGSLRIQLEHTSQDGLTVRFIDQGCGIAEKDLVRLGEPFFTNKESGNGLGLMVSQKIIANHKGTLNIQSKLGQGTCVEIWLPVAAVQEASVHKG</sequence>
<dbReference type="PROSITE" id="PS50885">
    <property type="entry name" value="HAMP"/>
    <property type="match status" value="1"/>
</dbReference>
<dbReference type="SUPFAM" id="SSF158472">
    <property type="entry name" value="HAMP domain-like"/>
    <property type="match status" value="1"/>
</dbReference>
<proteinExistence type="predicted"/>
<dbReference type="GO" id="GO:0030435">
    <property type="term" value="P:sporulation resulting in formation of a cellular spore"/>
    <property type="evidence" value="ECO:0007669"/>
    <property type="project" value="UniProtKB-KW"/>
</dbReference>
<evidence type="ECO:0000259" key="17">
    <source>
        <dbReference type="PROSITE" id="PS50885"/>
    </source>
</evidence>
<dbReference type="InterPro" id="IPR003660">
    <property type="entry name" value="HAMP_dom"/>
</dbReference>
<dbReference type="GO" id="GO:0005524">
    <property type="term" value="F:ATP binding"/>
    <property type="evidence" value="ECO:0007669"/>
    <property type="project" value="UniProtKB-KW"/>
</dbReference>
<dbReference type="GO" id="GO:0000155">
    <property type="term" value="F:phosphorelay sensor kinase activity"/>
    <property type="evidence" value="ECO:0007669"/>
    <property type="project" value="InterPro"/>
</dbReference>
<dbReference type="InterPro" id="IPR003661">
    <property type="entry name" value="HisK_dim/P_dom"/>
</dbReference>
<dbReference type="InterPro" id="IPR000700">
    <property type="entry name" value="PAS-assoc_C"/>
</dbReference>
<accession>A0A229UGD9</accession>
<dbReference type="Proteomes" id="UP000215509">
    <property type="component" value="Unassembled WGS sequence"/>
</dbReference>